<dbReference type="PANTHER" id="PTHR43884:SF12">
    <property type="entry name" value="ISOVALERYL-COA DEHYDROGENASE, MITOCHONDRIAL-RELATED"/>
    <property type="match status" value="1"/>
</dbReference>
<feature type="domain" description="Acyl-CoA dehydrogenase/oxidase C-terminal" evidence="7">
    <location>
        <begin position="238"/>
        <end position="379"/>
    </location>
</feature>
<dbReference type="FunFam" id="2.40.110.10:FF:000002">
    <property type="entry name" value="Acyl-CoA dehydrogenase fadE12"/>
    <property type="match status" value="1"/>
</dbReference>
<dbReference type="GO" id="GO:0050660">
    <property type="term" value="F:flavin adenine dinucleotide binding"/>
    <property type="evidence" value="ECO:0007669"/>
    <property type="project" value="InterPro"/>
</dbReference>
<dbReference type="InterPro" id="IPR036250">
    <property type="entry name" value="AcylCo_DH-like_C"/>
</dbReference>
<evidence type="ECO:0000313" key="10">
    <source>
        <dbReference type="EMBL" id="AXV06668.1"/>
    </source>
</evidence>
<dbReference type="Proteomes" id="UP000264006">
    <property type="component" value="Chromosome"/>
</dbReference>
<accession>A0A346XWS1</accession>
<evidence type="ECO:0000256" key="4">
    <source>
        <dbReference type="ARBA" id="ARBA00022827"/>
    </source>
</evidence>
<dbReference type="InterPro" id="IPR006089">
    <property type="entry name" value="Acyl-CoA_DH_CS"/>
</dbReference>
<feature type="domain" description="Acyl-CoA dehydrogenase/oxidase N-terminal" evidence="9">
    <location>
        <begin position="6"/>
        <end position="119"/>
    </location>
</feature>
<sequence length="381" mass="41827">MDFALTDEQRMMQESVRALMAREAPPEKIREWDQAHEFPDEVWRKLGAQGWLGLTIPEEFGGTGASVLDTVLFSEQLSYCATGLSAAFQRSACYGGTVISRVGTQEQKETYLPPIASGESMVAVALTEPGAGSDAAALQTRATRDGDHYLINGQKVYTSGADQADWLIVAVRTDPSAPAREGISTFIVPTDLDGLEIRRMDKLGNWMVSTCEVYFDDVAVPAENLLGDLNGAWQSTLSSGLDAERLIIGSHCTGSAQRAFDVARDYAVSREQFGRPITSFQMIKQKFADMAASIQGARLMTQHAAWLVDQGLPARKESSMVKMVASEMWNDVVYEAMQACGGWSYMMESELQRQYRDARLYTIGGGTSEIQRLIIAKELGL</sequence>
<dbReference type="Gene3D" id="2.40.110.10">
    <property type="entry name" value="Butyryl-CoA Dehydrogenase, subunit A, domain 2"/>
    <property type="match status" value="1"/>
</dbReference>
<dbReference type="SUPFAM" id="SSF56645">
    <property type="entry name" value="Acyl-CoA dehydrogenase NM domain-like"/>
    <property type="match status" value="1"/>
</dbReference>
<dbReference type="InterPro" id="IPR006091">
    <property type="entry name" value="Acyl-CoA_Oxase/DH_mid-dom"/>
</dbReference>
<reference evidence="10 11" key="1">
    <citation type="submission" date="2018-09" db="EMBL/GenBank/DDBJ databases">
        <title>Complete genome sequence of Euzebya sp. DY32-46 isolated from seawater of Pacific Ocean.</title>
        <authorList>
            <person name="Xu L."/>
            <person name="Wu Y.-H."/>
            <person name="Xu X.-W."/>
        </authorList>
    </citation>
    <scope>NUCLEOTIDE SEQUENCE [LARGE SCALE GENOMIC DNA]</scope>
    <source>
        <strain evidence="10 11">DY32-46</strain>
    </source>
</reference>
<proteinExistence type="inferred from homology"/>
<dbReference type="EMBL" id="CP031165">
    <property type="protein sequence ID" value="AXV06668.1"/>
    <property type="molecule type" value="Genomic_DNA"/>
</dbReference>
<dbReference type="Pfam" id="PF02770">
    <property type="entry name" value="Acyl-CoA_dh_M"/>
    <property type="match status" value="1"/>
</dbReference>
<keyword evidence="3 6" id="KW-0285">Flavoprotein</keyword>
<dbReference type="Pfam" id="PF00441">
    <property type="entry name" value="Acyl-CoA_dh_1"/>
    <property type="match status" value="1"/>
</dbReference>
<dbReference type="InterPro" id="IPR009075">
    <property type="entry name" value="AcylCo_DH/oxidase_C"/>
</dbReference>
<dbReference type="AlphaFoldDB" id="A0A346XWS1"/>
<dbReference type="InterPro" id="IPR013786">
    <property type="entry name" value="AcylCoA_DH/ox_N"/>
</dbReference>
<dbReference type="Gene3D" id="1.10.540.10">
    <property type="entry name" value="Acyl-CoA dehydrogenase/oxidase, N-terminal domain"/>
    <property type="match status" value="1"/>
</dbReference>
<dbReference type="SUPFAM" id="SSF47203">
    <property type="entry name" value="Acyl-CoA dehydrogenase C-terminal domain-like"/>
    <property type="match status" value="1"/>
</dbReference>
<evidence type="ECO:0000256" key="6">
    <source>
        <dbReference type="RuleBase" id="RU362125"/>
    </source>
</evidence>
<name>A0A346XWS1_9ACTN</name>
<gene>
    <name evidence="10" type="ORF">DVS28_a1983</name>
</gene>
<dbReference type="InterPro" id="IPR037069">
    <property type="entry name" value="AcylCoA_DH/ox_N_sf"/>
</dbReference>
<dbReference type="PROSITE" id="PS00072">
    <property type="entry name" value="ACYL_COA_DH_1"/>
    <property type="match status" value="1"/>
</dbReference>
<comment type="similarity">
    <text evidence="2 6">Belongs to the acyl-CoA dehydrogenase family.</text>
</comment>
<dbReference type="GO" id="GO:0003995">
    <property type="term" value="F:acyl-CoA dehydrogenase activity"/>
    <property type="evidence" value="ECO:0007669"/>
    <property type="project" value="InterPro"/>
</dbReference>
<dbReference type="InterPro" id="IPR009100">
    <property type="entry name" value="AcylCoA_DH/oxidase_NM_dom_sf"/>
</dbReference>
<dbReference type="FunFam" id="1.20.140.10:FF:000001">
    <property type="entry name" value="Acyl-CoA dehydrogenase"/>
    <property type="match status" value="1"/>
</dbReference>
<dbReference type="RefSeq" id="WP_164710316.1">
    <property type="nucleotide sequence ID" value="NZ_CP031165.1"/>
</dbReference>
<evidence type="ECO:0000256" key="1">
    <source>
        <dbReference type="ARBA" id="ARBA00001974"/>
    </source>
</evidence>
<dbReference type="Gene3D" id="1.20.140.10">
    <property type="entry name" value="Butyryl-CoA Dehydrogenase, subunit A, domain 3"/>
    <property type="match status" value="1"/>
</dbReference>
<evidence type="ECO:0000259" key="7">
    <source>
        <dbReference type="Pfam" id="PF00441"/>
    </source>
</evidence>
<evidence type="ECO:0000256" key="2">
    <source>
        <dbReference type="ARBA" id="ARBA00009347"/>
    </source>
</evidence>
<dbReference type="Pfam" id="PF02771">
    <property type="entry name" value="Acyl-CoA_dh_N"/>
    <property type="match status" value="1"/>
</dbReference>
<evidence type="ECO:0000259" key="9">
    <source>
        <dbReference type="Pfam" id="PF02771"/>
    </source>
</evidence>
<feature type="domain" description="Acyl-CoA oxidase/dehydrogenase middle" evidence="8">
    <location>
        <begin position="123"/>
        <end position="218"/>
    </location>
</feature>
<keyword evidence="11" id="KW-1185">Reference proteome</keyword>
<dbReference type="FunFam" id="1.10.540.10:FF:000026">
    <property type="entry name" value="Acyl-CoA dehydrogenase medium chain"/>
    <property type="match status" value="1"/>
</dbReference>
<evidence type="ECO:0000313" key="11">
    <source>
        <dbReference type="Proteomes" id="UP000264006"/>
    </source>
</evidence>
<comment type="cofactor">
    <cofactor evidence="1 6">
        <name>FAD</name>
        <dbReference type="ChEBI" id="CHEBI:57692"/>
    </cofactor>
</comment>
<dbReference type="KEGG" id="euz:DVS28_a1983"/>
<dbReference type="PIRSF" id="PIRSF016578">
    <property type="entry name" value="HsaA"/>
    <property type="match status" value="1"/>
</dbReference>
<keyword evidence="5 6" id="KW-0560">Oxidoreductase</keyword>
<organism evidence="10 11">
    <name type="scientific">Euzebya pacifica</name>
    <dbReference type="NCBI Taxonomy" id="1608957"/>
    <lineage>
        <taxon>Bacteria</taxon>
        <taxon>Bacillati</taxon>
        <taxon>Actinomycetota</taxon>
        <taxon>Nitriliruptoria</taxon>
        <taxon>Euzebyales</taxon>
    </lineage>
</organism>
<evidence type="ECO:0000256" key="5">
    <source>
        <dbReference type="ARBA" id="ARBA00023002"/>
    </source>
</evidence>
<evidence type="ECO:0000259" key="8">
    <source>
        <dbReference type="Pfam" id="PF02770"/>
    </source>
</evidence>
<protein>
    <submittedName>
        <fullName evidence="10">Butyryl-CoA dehydrogenase</fullName>
    </submittedName>
</protein>
<dbReference type="InterPro" id="IPR046373">
    <property type="entry name" value="Acyl-CoA_Oxase/DH_mid-dom_sf"/>
</dbReference>
<keyword evidence="4 6" id="KW-0274">FAD</keyword>
<dbReference type="PANTHER" id="PTHR43884">
    <property type="entry name" value="ACYL-COA DEHYDROGENASE"/>
    <property type="match status" value="1"/>
</dbReference>
<evidence type="ECO:0000256" key="3">
    <source>
        <dbReference type="ARBA" id="ARBA00022630"/>
    </source>
</evidence>